<dbReference type="AlphaFoldDB" id="A0A2I1CQR5"/>
<keyword evidence="4" id="KW-1185">Reference proteome</keyword>
<dbReference type="Proteomes" id="UP000234254">
    <property type="component" value="Unassembled WGS sequence"/>
</dbReference>
<evidence type="ECO:0000256" key="2">
    <source>
        <dbReference type="SAM" id="Phobius"/>
    </source>
</evidence>
<proteinExistence type="predicted"/>
<dbReference type="RefSeq" id="XP_024688552.1">
    <property type="nucleotide sequence ID" value="XM_024835587.1"/>
</dbReference>
<gene>
    <name evidence="3" type="ORF">P168DRAFT_276852</name>
</gene>
<feature type="compositionally biased region" description="Basic and acidic residues" evidence="1">
    <location>
        <begin position="266"/>
        <end position="295"/>
    </location>
</feature>
<evidence type="ECO:0008006" key="5">
    <source>
        <dbReference type="Google" id="ProtNLM"/>
    </source>
</evidence>
<feature type="transmembrane region" description="Helical" evidence="2">
    <location>
        <begin position="386"/>
        <end position="403"/>
    </location>
</feature>
<dbReference type="OrthoDB" id="3981028at2759"/>
<sequence length="435" mass="48209">MADSSHMSASQLSSSSTLSPSKLCSKTYKKASQLYLTRRLQESLTALEPVITPTASDDHYNGDESTPPIATVSATWRIKVWNLYITLLSAIVELGPEEGKHSFGQKEWKAISSSVREGGIWETVVQTGYQGLEGSVDAEVVYNLATLLLNHSPSQALNQQRLETYLSSYGQPNLDVAEHIRNSPSQRGKFRVNGGTDTPKDLEARIRIIELFTLHVLPRNDEWEYAQEFINLSEVLDEENKDVFLQTLEGLKEEREQGELRSAALQREKDAQMEREAQVEERRRADELAAAERAHHSNTNKASNRPKGEAEKSRPNGSSLRGKKAGDKSAGSKSGSSAGRTAFSPPGSKSVKKPEKPERARSTQALSQVLRNLYQYIVRTVAGNPLSFARTLLFLLGIVVALSRQNVRERIRRLTGSGWQKVKGTVGMGVKVSYI</sequence>
<feature type="compositionally biased region" description="Basic and acidic residues" evidence="1">
    <location>
        <begin position="352"/>
        <end position="361"/>
    </location>
</feature>
<comment type="caution">
    <text evidence="3">The sequence shown here is derived from an EMBL/GenBank/DDBJ whole genome shotgun (WGS) entry which is preliminary data.</text>
</comment>
<accession>A0A2I1CQR5</accession>
<keyword evidence="2" id="KW-0472">Membrane</keyword>
<name>A0A2I1CQR5_ASPC2</name>
<evidence type="ECO:0000256" key="1">
    <source>
        <dbReference type="SAM" id="MobiDB-lite"/>
    </source>
</evidence>
<feature type="compositionally biased region" description="Low complexity" evidence="1">
    <location>
        <begin position="328"/>
        <end position="339"/>
    </location>
</feature>
<evidence type="ECO:0000313" key="4">
    <source>
        <dbReference type="Proteomes" id="UP000234254"/>
    </source>
</evidence>
<organism evidence="3 4">
    <name type="scientific">Aspergillus campestris (strain IBT 28561)</name>
    <dbReference type="NCBI Taxonomy" id="1392248"/>
    <lineage>
        <taxon>Eukaryota</taxon>
        <taxon>Fungi</taxon>
        <taxon>Dikarya</taxon>
        <taxon>Ascomycota</taxon>
        <taxon>Pezizomycotina</taxon>
        <taxon>Eurotiomycetes</taxon>
        <taxon>Eurotiomycetidae</taxon>
        <taxon>Eurotiales</taxon>
        <taxon>Aspergillaceae</taxon>
        <taxon>Aspergillus</taxon>
        <taxon>Aspergillus subgen. Circumdati</taxon>
    </lineage>
</organism>
<dbReference type="GeneID" id="36543111"/>
<keyword evidence="2" id="KW-1133">Transmembrane helix</keyword>
<evidence type="ECO:0000313" key="3">
    <source>
        <dbReference type="EMBL" id="PKX99957.1"/>
    </source>
</evidence>
<keyword evidence="2" id="KW-0812">Transmembrane</keyword>
<protein>
    <recommendedName>
        <fullName evidence="5">Peroxin 26</fullName>
    </recommendedName>
</protein>
<feature type="region of interest" description="Disordered" evidence="1">
    <location>
        <begin position="1"/>
        <end position="22"/>
    </location>
</feature>
<feature type="region of interest" description="Disordered" evidence="1">
    <location>
        <begin position="255"/>
        <end position="363"/>
    </location>
</feature>
<dbReference type="EMBL" id="MSFM01000017">
    <property type="protein sequence ID" value="PKX99957.1"/>
    <property type="molecule type" value="Genomic_DNA"/>
</dbReference>
<reference evidence="3" key="1">
    <citation type="submission" date="2016-12" db="EMBL/GenBank/DDBJ databases">
        <title>The genomes of Aspergillus section Nigri reveals drivers in fungal speciation.</title>
        <authorList>
            <consortium name="DOE Joint Genome Institute"/>
            <person name="Vesth T.C."/>
            <person name="Nybo J."/>
            <person name="Theobald S."/>
            <person name="Brandl J."/>
            <person name="Frisvad J.C."/>
            <person name="Nielsen K.F."/>
            <person name="Lyhne E.K."/>
            <person name="Kogle M.E."/>
            <person name="Kuo A."/>
            <person name="Riley R."/>
            <person name="Clum A."/>
            <person name="Nolan M."/>
            <person name="Lipzen A."/>
            <person name="Salamov A."/>
            <person name="Henrissat B."/>
            <person name="Wiebenga A."/>
            <person name="De vries R.P."/>
            <person name="Grigoriev I.V."/>
            <person name="Mortensen U.H."/>
            <person name="Andersen M.R."/>
            <person name="Baker S.E."/>
        </authorList>
    </citation>
    <scope>NUCLEOTIDE SEQUENCE</scope>
    <source>
        <strain evidence="3">IBT 28561</strain>
    </source>
</reference>
<dbReference type="VEuPathDB" id="FungiDB:P168DRAFT_276852"/>